<dbReference type="Proteomes" id="UP000285697">
    <property type="component" value="Unassembled WGS sequence"/>
</dbReference>
<dbReference type="EMBL" id="JAPZEG010000020">
    <property type="protein sequence ID" value="MDE1204705.1"/>
    <property type="molecule type" value="Genomic_DNA"/>
</dbReference>
<evidence type="ECO:0000313" key="6">
    <source>
        <dbReference type="EMBL" id="NSI19333.1"/>
    </source>
</evidence>
<dbReference type="EMBL" id="QSIR01000006">
    <property type="protein sequence ID" value="RHD07611.1"/>
    <property type="molecule type" value="Genomic_DNA"/>
</dbReference>
<accession>A0A2N5P5C1</accession>
<evidence type="ECO:0000313" key="17">
    <source>
        <dbReference type="Proteomes" id="UP000285697"/>
    </source>
</evidence>
<dbReference type="EMBL" id="QRWQ01000019">
    <property type="protein sequence ID" value="RGT36320.1"/>
    <property type="molecule type" value="Genomic_DNA"/>
</dbReference>
<dbReference type="Proteomes" id="UP001149331">
    <property type="component" value="Unassembled WGS sequence"/>
</dbReference>
<dbReference type="Gene3D" id="3.90.550.10">
    <property type="entry name" value="Spore Coat Polysaccharide Biosynthesis Protein SpsA, Chain A"/>
    <property type="match status" value="1"/>
</dbReference>
<dbReference type="EMBL" id="QSSX01000018">
    <property type="protein sequence ID" value="RGM22941.1"/>
    <property type="molecule type" value="Genomic_DNA"/>
</dbReference>
<dbReference type="PANTHER" id="PTHR43777:SF1">
    <property type="entry name" value="MOLYBDENUM COFACTOR CYTIDYLYLTRANSFERASE"/>
    <property type="match status" value="1"/>
</dbReference>
<evidence type="ECO:0000313" key="2">
    <source>
        <dbReference type="EMBL" id="MCB5494843.1"/>
    </source>
</evidence>
<evidence type="ECO:0000313" key="11">
    <source>
        <dbReference type="EMBL" id="RHG18371.1"/>
    </source>
</evidence>
<dbReference type="EMBL" id="JAQMLR010000008">
    <property type="protein sequence ID" value="MDB8739058.1"/>
    <property type="molecule type" value="Genomic_DNA"/>
</dbReference>
<dbReference type="InterPro" id="IPR029044">
    <property type="entry name" value="Nucleotide-diphossugar_trans"/>
</dbReference>
<reference evidence="4" key="6">
    <citation type="submission" date="2023-01" db="EMBL/GenBank/DDBJ databases">
        <title>Human gut microbiome strain richness.</title>
        <authorList>
            <person name="Chen-Liaw A."/>
        </authorList>
    </citation>
    <scope>NUCLEOTIDE SEQUENCE</scope>
    <source>
        <strain evidence="4">1001217st1_A9_1001217B_191108</strain>
    </source>
</reference>
<comment type="caution">
    <text evidence="11">The sequence shown here is derived from an EMBL/GenBank/DDBJ whole genome shotgun (WGS) entry which is preliminary data.</text>
</comment>
<dbReference type="Proteomes" id="UP001297422">
    <property type="component" value="Unassembled WGS sequence"/>
</dbReference>
<dbReference type="SUPFAM" id="SSF53448">
    <property type="entry name" value="Nucleotide-diphospho-sugar transferases"/>
    <property type="match status" value="1"/>
</dbReference>
<reference evidence="13 14" key="1">
    <citation type="submission" date="2018-08" db="EMBL/GenBank/DDBJ databases">
        <title>A genome reference for cultivated species of the human gut microbiota.</title>
        <authorList>
            <person name="Zou Y."/>
            <person name="Xue W."/>
            <person name="Luo G."/>
        </authorList>
    </citation>
    <scope>NUCLEOTIDE SEQUENCE [LARGE SCALE GENOMIC DNA]</scope>
    <source>
        <strain evidence="9 14">AF19-16AC</strain>
        <strain evidence="12 15">AM21-18</strain>
        <strain evidence="11 17">AM22-7AC</strain>
        <strain evidence="10 16">AM32-6</strain>
        <strain evidence="8 13">TF01-20-2</strain>
    </source>
</reference>
<name>A0A2N5P5C1_MEDGN</name>
<dbReference type="Proteomes" id="UP001211731">
    <property type="component" value="Unassembled WGS sequence"/>
</dbReference>
<evidence type="ECO:0000259" key="1">
    <source>
        <dbReference type="Pfam" id="PF12804"/>
    </source>
</evidence>
<dbReference type="AlphaFoldDB" id="A0A2N5P5C1"/>
<dbReference type="Proteomes" id="UP001296643">
    <property type="component" value="Unassembled WGS sequence"/>
</dbReference>
<dbReference type="Proteomes" id="UP001296580">
    <property type="component" value="Unassembled WGS sequence"/>
</dbReference>
<evidence type="ECO:0000313" key="13">
    <source>
        <dbReference type="Proteomes" id="UP000260808"/>
    </source>
</evidence>
<protein>
    <submittedName>
        <fullName evidence="11">EF2563 family selenium-dependent molybdenum hydroxylase system protein</fullName>
    </submittedName>
    <submittedName>
        <fullName evidence="4">Selenium-dependent molybdenum cofactor biosynthesis protein YqeB</fullName>
    </submittedName>
</protein>
<dbReference type="Proteomes" id="UP000260808">
    <property type="component" value="Unassembled WGS sequence"/>
</dbReference>
<feature type="domain" description="MobA-like NTP transferase" evidence="1">
    <location>
        <begin position="268"/>
        <end position="428"/>
    </location>
</feature>
<dbReference type="InterPro" id="IPR025877">
    <property type="entry name" value="MobA-like_NTP_Trfase"/>
</dbReference>
<dbReference type="Pfam" id="PF12804">
    <property type="entry name" value="NTP_transf_3"/>
    <property type="match status" value="1"/>
</dbReference>
<evidence type="ECO:0000313" key="5">
    <source>
        <dbReference type="EMBL" id="MDE1204705.1"/>
    </source>
</evidence>
<dbReference type="GO" id="GO:0016779">
    <property type="term" value="F:nucleotidyltransferase activity"/>
    <property type="evidence" value="ECO:0007669"/>
    <property type="project" value="UniProtKB-ARBA"/>
</dbReference>
<evidence type="ECO:0000313" key="12">
    <source>
        <dbReference type="EMBL" id="RHG82604.1"/>
    </source>
</evidence>
<dbReference type="Proteomes" id="UP000283981">
    <property type="component" value="Unassembled WGS sequence"/>
</dbReference>
<reference evidence="2" key="4">
    <citation type="submission" date="2021-10" db="EMBL/GenBank/DDBJ databases">
        <title>Collection of gut derived symbiotic bacterial strains cultured from healthy donors.</title>
        <authorList>
            <person name="Lin H."/>
            <person name="Littmann E."/>
            <person name="Claire K."/>
            <person name="Pamer E."/>
        </authorList>
    </citation>
    <scope>NUCLEOTIDE SEQUENCE</scope>
    <source>
        <strain evidence="3">MSK.23.18</strain>
        <strain evidence="2">MSK.23.4</strain>
    </source>
</reference>
<dbReference type="EMBL" id="QRIS01000020">
    <property type="protein sequence ID" value="RHG82604.1"/>
    <property type="molecule type" value="Genomic_DNA"/>
</dbReference>
<reference evidence="6" key="2">
    <citation type="journal article" date="2020" name="Cell Host Microbe">
        <title>Functional and Genomic Variation between Human-Derived Isolates of Lachnospiraceae Reveals Inter- and Intra-Species Diversity.</title>
        <authorList>
            <person name="Sorbara M.T."/>
            <person name="Littmann E.R."/>
            <person name="Fontana E."/>
            <person name="Moody T.U."/>
            <person name="Kohout C.E."/>
            <person name="Gjonbalaj M."/>
            <person name="Eaton V."/>
            <person name="Seok R."/>
            <person name="Leiner I.M."/>
            <person name="Pamer E.G."/>
        </authorList>
    </citation>
    <scope>NUCLEOTIDE SEQUENCE</scope>
    <source>
        <strain evidence="7">MSK.15.32</strain>
        <strain evidence="6">MSK.22.53</strain>
    </source>
</reference>
<proteinExistence type="predicted"/>
<dbReference type="EMBL" id="JAJBNC010000024">
    <property type="protein sequence ID" value="MCB5494843.1"/>
    <property type="molecule type" value="Genomic_DNA"/>
</dbReference>
<evidence type="ECO:0000313" key="10">
    <source>
        <dbReference type="EMBL" id="RHD07611.1"/>
    </source>
</evidence>
<evidence type="ECO:0000313" key="14">
    <source>
        <dbReference type="Proteomes" id="UP000283834"/>
    </source>
</evidence>
<evidence type="ECO:0000313" key="15">
    <source>
        <dbReference type="Proteomes" id="UP000283981"/>
    </source>
</evidence>
<sequence length="452" mass="48921">MKIVIKGAGDLATGIASRLYHAGHQIVMTEIAVPLTVRRSVALSRAVYENEAEVEDLKGVLVKDAAEADRILQRGEIPVLVDPEADIIGSFHPDVVVDAILAKKNLGTRITDAPFVIGVGPGFYAGKDCHCVIETKRGHTLGNVIWEKEAIPNTGVPGNIGGFTTERLIRASADGIMEPVAEIGDTVEKGQLVARTGKQPVYAKMSGIVRGMLQKDVQVTEGLKIGDIDARCEPEHCVTISDKARAVGGGVLEAVSLFGQIYGNYGVALLAAGEAKRFGSDKLSEKFQGIPLYRHALEKLEAFSGLSRVVVTAREALAEEAQRLGIHIVENRQPEQGISHSVSLALQELLSQNPDLEGVLFLVCDQPGIQAATIQKILNEGCLHKNSIVCAGYDGMRGNPVLWGSTYFQELMHLTGDTGGRQLMKQYEEKIRIVECAPEELKDIDRREDMTE</sequence>
<reference evidence="6" key="3">
    <citation type="submission" date="2020-02" db="EMBL/GenBank/DDBJ databases">
        <authorList>
            <person name="Littmann E."/>
            <person name="Sorbara M."/>
        </authorList>
    </citation>
    <scope>NUCLEOTIDE SEQUENCE</scope>
    <source>
        <strain evidence="7">MSK.15.32</strain>
        <strain evidence="6">MSK.22.53</strain>
    </source>
</reference>
<organism evidence="11 17">
    <name type="scientific">Mediterraneibacter gnavus</name>
    <name type="common">Ruminococcus gnavus</name>
    <dbReference type="NCBI Taxonomy" id="33038"/>
    <lineage>
        <taxon>Bacteria</taxon>
        <taxon>Bacillati</taxon>
        <taxon>Bacillota</taxon>
        <taxon>Clostridia</taxon>
        <taxon>Lachnospirales</taxon>
        <taxon>Lachnospiraceae</taxon>
        <taxon>Mediterraneibacter</taxon>
    </lineage>
</organism>
<gene>
    <name evidence="4" type="primary">yqeB</name>
    <name evidence="12" type="ORF">DW243_11875</name>
    <name evidence="11" type="ORF">DW270_09045</name>
    <name evidence="10" type="ORF">DW812_06105</name>
    <name evidence="9" type="ORF">DWX36_14455</name>
    <name evidence="8" type="ORF">DXC31_08960</name>
    <name evidence="6" type="ORF">G4958_08240</name>
    <name evidence="7" type="ORF">G4993_05485</name>
    <name evidence="3" type="ORF">LIQ08_15865</name>
    <name evidence="2" type="ORF">LIQ10_14085</name>
    <name evidence="5" type="ORF">O4N78_14205</name>
    <name evidence="4" type="ORF">PNU63_09790</name>
</gene>
<dbReference type="InterPro" id="IPR017695">
    <property type="entry name" value="Se-dep_Mo_hydrolase_YqeB"/>
</dbReference>
<dbReference type="Proteomes" id="UP000284472">
    <property type="component" value="Unassembled WGS sequence"/>
</dbReference>
<reference evidence="5" key="5">
    <citation type="submission" date="2022-12" db="EMBL/GenBank/DDBJ databases">
        <title>Genome of R. gnavus strain RSHDN_120.</title>
        <authorList>
            <person name="Abdugheni R."/>
        </authorList>
    </citation>
    <scope>NUCLEOTIDE SEQUENCE</scope>
    <source>
        <strain evidence="5">RSHDN_120</strain>
    </source>
</reference>
<dbReference type="PANTHER" id="PTHR43777">
    <property type="entry name" value="MOLYBDENUM COFACTOR CYTIDYLYLTRANSFERASE"/>
    <property type="match status" value="1"/>
</dbReference>
<dbReference type="Proteomes" id="UP001297370">
    <property type="component" value="Unassembled WGS sequence"/>
</dbReference>
<dbReference type="GeneID" id="57435157"/>
<evidence type="ECO:0000313" key="3">
    <source>
        <dbReference type="EMBL" id="MCB5620617.1"/>
    </source>
</evidence>
<dbReference type="EMBL" id="QRIA01000010">
    <property type="protein sequence ID" value="RHG18371.1"/>
    <property type="molecule type" value="Genomic_DNA"/>
</dbReference>
<dbReference type="RefSeq" id="WP_004843099.1">
    <property type="nucleotide sequence ID" value="NZ_AP031446.1"/>
</dbReference>
<dbReference type="NCBIfam" id="TIGR03309">
    <property type="entry name" value="matur_yqeB"/>
    <property type="match status" value="1"/>
</dbReference>
<evidence type="ECO:0000313" key="9">
    <source>
        <dbReference type="EMBL" id="RGT36320.1"/>
    </source>
</evidence>
<evidence type="ECO:0000313" key="16">
    <source>
        <dbReference type="Proteomes" id="UP000284472"/>
    </source>
</evidence>
<evidence type="ECO:0000313" key="7">
    <source>
        <dbReference type="EMBL" id="NSI57852.1"/>
    </source>
</evidence>
<dbReference type="Proteomes" id="UP000283834">
    <property type="component" value="Unassembled WGS sequence"/>
</dbReference>
<dbReference type="CDD" id="cd04182">
    <property type="entry name" value="GT_2_like_f"/>
    <property type="match status" value="1"/>
</dbReference>
<dbReference type="EMBL" id="JAJBOM010000029">
    <property type="protein sequence ID" value="MCB5620617.1"/>
    <property type="molecule type" value="Genomic_DNA"/>
</dbReference>
<evidence type="ECO:0000313" key="4">
    <source>
        <dbReference type="EMBL" id="MDB8739058.1"/>
    </source>
</evidence>
<dbReference type="EMBL" id="JAAIRV010000007">
    <property type="protein sequence ID" value="NSI57852.1"/>
    <property type="molecule type" value="Genomic_DNA"/>
</dbReference>
<dbReference type="EMBL" id="JAAIRM010000012">
    <property type="protein sequence ID" value="NSI19333.1"/>
    <property type="molecule type" value="Genomic_DNA"/>
</dbReference>
<evidence type="ECO:0000313" key="8">
    <source>
        <dbReference type="EMBL" id="RGM22941.1"/>
    </source>
</evidence>
<dbReference type="Gene3D" id="3.40.630.10">
    <property type="entry name" value="Zn peptidases"/>
    <property type="match status" value="1"/>
</dbReference>